<sequence length="192" mass="21431">MKILDDATRNRIIELLGAGATNRAIARELGLDKSTPARYRRLLGIAPATPPPPPNRCLLTVEEKWRTLVRPTTGDHMEWSGRLAAGVTPVMPYRGKTLAARPIAYRVHTGRDPVGYVKPGCGQAWCVAPEHQEDERDRIRERSELGAVLGRRTYITECTRGHAVAEHRRYLPNGRGYCGVCHELAKQTRESS</sequence>
<reference evidence="1 2" key="1">
    <citation type="submission" date="2020-05" db="EMBL/GenBank/DDBJ databases">
        <authorList>
            <person name="Vondra J.M."/>
            <person name="Stovall M.A."/>
            <person name="Menchaca C."/>
            <person name="Bhuiyan S."/>
            <person name="Subhayu N."/>
            <person name="Hughes L.E."/>
            <person name="Garlena R.A."/>
            <person name="Russell D.A."/>
            <person name="Pope W.H."/>
            <person name="Jacobs-Sera D."/>
            <person name="Hatfull G.F."/>
        </authorList>
    </citation>
    <scope>NUCLEOTIDE SEQUENCE [LARGE SCALE GENOMIC DNA]</scope>
</reference>
<gene>
    <name evidence="1" type="primary">38</name>
    <name evidence="1" type="ORF">SEA_VONDRA_38</name>
</gene>
<dbReference type="Proteomes" id="UP000509608">
    <property type="component" value="Segment"/>
</dbReference>
<protein>
    <submittedName>
        <fullName evidence="1">HNH endonuclease</fullName>
    </submittedName>
</protein>
<dbReference type="GO" id="GO:0004519">
    <property type="term" value="F:endonuclease activity"/>
    <property type="evidence" value="ECO:0007669"/>
    <property type="project" value="UniProtKB-KW"/>
</dbReference>
<dbReference type="KEGG" id="vg:80026088"/>
<name>A0A6M9Z561_9CAUD</name>
<evidence type="ECO:0000313" key="1">
    <source>
        <dbReference type="EMBL" id="QKN87623.1"/>
    </source>
</evidence>
<organism evidence="1 2">
    <name type="scientific">Streptomyces phage Vondra</name>
    <dbReference type="NCBI Taxonomy" id="2736273"/>
    <lineage>
        <taxon>Viruses</taxon>
        <taxon>Duplodnaviria</taxon>
        <taxon>Heunggongvirae</taxon>
        <taxon>Uroviricota</taxon>
        <taxon>Caudoviricetes</taxon>
        <taxon>Ignaciovirus</taxon>
        <taxon>Ignaciovirus vondra</taxon>
    </lineage>
</organism>
<keyword evidence="1" id="KW-0540">Nuclease</keyword>
<dbReference type="EMBL" id="MT451981">
    <property type="protein sequence ID" value="QKN87623.1"/>
    <property type="molecule type" value="Genomic_DNA"/>
</dbReference>
<dbReference type="GeneID" id="80026088"/>
<dbReference type="RefSeq" id="YP_010756332.1">
    <property type="nucleotide sequence ID" value="NC_073486.1"/>
</dbReference>
<evidence type="ECO:0000313" key="2">
    <source>
        <dbReference type="Proteomes" id="UP000509608"/>
    </source>
</evidence>
<proteinExistence type="predicted"/>
<accession>A0A6M9Z561</accession>
<keyword evidence="1" id="KW-0255">Endonuclease</keyword>
<keyword evidence="2" id="KW-1185">Reference proteome</keyword>
<keyword evidence="1" id="KW-0378">Hydrolase</keyword>